<comment type="catalytic activity">
    <reaction evidence="8">
        <text>L-threonyl-[protein] + ATP = O-phospho-L-threonyl-[protein] + ADP + H(+)</text>
        <dbReference type="Rhea" id="RHEA:46608"/>
        <dbReference type="Rhea" id="RHEA-COMP:11060"/>
        <dbReference type="Rhea" id="RHEA-COMP:11605"/>
        <dbReference type="ChEBI" id="CHEBI:15378"/>
        <dbReference type="ChEBI" id="CHEBI:30013"/>
        <dbReference type="ChEBI" id="CHEBI:30616"/>
        <dbReference type="ChEBI" id="CHEBI:61977"/>
        <dbReference type="ChEBI" id="CHEBI:456216"/>
        <dbReference type="EC" id="2.7.11.1"/>
    </reaction>
</comment>
<keyword evidence="6" id="KW-0418">Kinase</keyword>
<dbReference type="PROSITE" id="PS51285">
    <property type="entry name" value="AGC_KINASE_CTER"/>
    <property type="match status" value="1"/>
</dbReference>
<feature type="compositionally biased region" description="Polar residues" evidence="10">
    <location>
        <begin position="198"/>
        <end position="214"/>
    </location>
</feature>
<keyword evidence="3" id="KW-0597">Phosphoprotein</keyword>
<dbReference type="GO" id="GO:0045943">
    <property type="term" value="P:positive regulation of transcription by RNA polymerase I"/>
    <property type="evidence" value="ECO:0007669"/>
    <property type="project" value="EnsemblFungi"/>
</dbReference>
<evidence type="ECO:0000256" key="2">
    <source>
        <dbReference type="ARBA" id="ARBA00022527"/>
    </source>
</evidence>
<dbReference type="InterPro" id="IPR017441">
    <property type="entry name" value="Protein_kinase_ATP_BS"/>
</dbReference>
<dbReference type="InterPro" id="IPR035892">
    <property type="entry name" value="C2_domain_sf"/>
</dbReference>
<dbReference type="GO" id="GO:0005634">
    <property type="term" value="C:nucleus"/>
    <property type="evidence" value="ECO:0007669"/>
    <property type="project" value="EnsemblFungi"/>
</dbReference>
<dbReference type="FunFam" id="1.10.510.10:FF:000008">
    <property type="entry name" value="Non-specific serine/threonine protein kinase"/>
    <property type="match status" value="1"/>
</dbReference>
<dbReference type="SMART" id="SM00220">
    <property type="entry name" value="S_TKc"/>
    <property type="match status" value="1"/>
</dbReference>
<feature type="region of interest" description="Disordered" evidence="10">
    <location>
        <begin position="841"/>
        <end position="872"/>
    </location>
</feature>
<evidence type="ECO:0000256" key="9">
    <source>
        <dbReference type="ARBA" id="ARBA00048679"/>
    </source>
</evidence>
<dbReference type="InterPro" id="IPR008271">
    <property type="entry name" value="Ser/Thr_kinase_AS"/>
</dbReference>
<dbReference type="FunFam" id="3.30.200.20:FF:000116">
    <property type="entry name" value="Non-specific serine/threonine protein kinase"/>
    <property type="match status" value="1"/>
</dbReference>
<dbReference type="InterPro" id="IPR011009">
    <property type="entry name" value="Kinase-like_dom_sf"/>
</dbReference>
<accession>A0A8H4N0G8</accession>
<feature type="compositionally biased region" description="Polar residues" evidence="10">
    <location>
        <begin position="84"/>
        <end position="93"/>
    </location>
</feature>
<dbReference type="InterPro" id="IPR000961">
    <property type="entry name" value="AGC-kinase_C"/>
</dbReference>
<dbReference type="InterPro" id="IPR000008">
    <property type="entry name" value="C2_dom"/>
</dbReference>
<dbReference type="GO" id="GO:0000785">
    <property type="term" value="C:chromatin"/>
    <property type="evidence" value="ECO:0007669"/>
    <property type="project" value="EnsemblFungi"/>
</dbReference>
<dbReference type="PROSITE" id="PS00108">
    <property type="entry name" value="PROTEIN_KINASE_ST"/>
    <property type="match status" value="1"/>
</dbReference>
<dbReference type="Gene3D" id="2.60.40.150">
    <property type="entry name" value="C2 domain"/>
    <property type="match status" value="1"/>
</dbReference>
<evidence type="ECO:0000313" key="11">
    <source>
        <dbReference type="EMBL" id="KAH1907179.1"/>
    </source>
</evidence>
<reference evidence="11" key="1">
    <citation type="submission" date="2021-08" db="EMBL/GenBank/DDBJ databases">
        <title>Global Aspergillus fumigatus from environmental and clinical sources.</title>
        <authorList>
            <person name="Barber A."/>
            <person name="Sae-Ong T."/>
        </authorList>
    </citation>
    <scope>NUCLEOTIDE SEQUENCE</scope>
    <source>
        <strain evidence="11">NRZ-2016-071</strain>
    </source>
</reference>
<feature type="compositionally biased region" description="Basic and acidic residues" evidence="10">
    <location>
        <begin position="340"/>
        <end position="356"/>
    </location>
</feature>
<dbReference type="GO" id="GO:0032880">
    <property type="term" value="P:regulation of protein localization"/>
    <property type="evidence" value="ECO:0007669"/>
    <property type="project" value="EnsemblFungi"/>
</dbReference>
<dbReference type="GO" id="GO:0034599">
    <property type="term" value="P:cellular response to oxidative stress"/>
    <property type="evidence" value="ECO:0007669"/>
    <property type="project" value="EnsemblFungi"/>
</dbReference>
<name>A0A8H4N0G8_ASPFM</name>
<dbReference type="GO" id="GO:0005524">
    <property type="term" value="F:ATP binding"/>
    <property type="evidence" value="ECO:0007669"/>
    <property type="project" value="UniProtKB-UniRule"/>
</dbReference>
<dbReference type="Gene3D" id="1.10.510.10">
    <property type="entry name" value="Transferase(Phosphotransferase) domain 1"/>
    <property type="match status" value="1"/>
</dbReference>
<dbReference type="Proteomes" id="UP000813423">
    <property type="component" value="Unassembled WGS sequence"/>
</dbReference>
<dbReference type="SMART" id="SM00133">
    <property type="entry name" value="S_TK_X"/>
    <property type="match status" value="1"/>
</dbReference>
<dbReference type="GO" id="GO:1904828">
    <property type="term" value="P:positive regulation of hydrogen sulfide biosynthetic process"/>
    <property type="evidence" value="ECO:0007669"/>
    <property type="project" value="EnsemblFungi"/>
</dbReference>
<dbReference type="PROSITE" id="PS00107">
    <property type="entry name" value="PROTEIN_KINASE_ATP"/>
    <property type="match status" value="1"/>
</dbReference>
<dbReference type="Gene3D" id="3.30.200.20">
    <property type="entry name" value="Phosphorylase Kinase, domain 1"/>
    <property type="match status" value="1"/>
</dbReference>
<dbReference type="EMBL" id="JAIBSC010000030">
    <property type="protein sequence ID" value="KAH1907179.1"/>
    <property type="molecule type" value="Genomic_DNA"/>
</dbReference>
<feature type="compositionally biased region" description="Polar residues" evidence="10">
    <location>
        <begin position="280"/>
        <end position="293"/>
    </location>
</feature>
<comment type="catalytic activity">
    <reaction evidence="9">
        <text>L-seryl-[protein] + ATP = O-phospho-L-seryl-[protein] + ADP + H(+)</text>
        <dbReference type="Rhea" id="RHEA:17989"/>
        <dbReference type="Rhea" id="RHEA-COMP:9863"/>
        <dbReference type="Rhea" id="RHEA-COMP:11604"/>
        <dbReference type="ChEBI" id="CHEBI:15378"/>
        <dbReference type="ChEBI" id="CHEBI:29999"/>
        <dbReference type="ChEBI" id="CHEBI:30616"/>
        <dbReference type="ChEBI" id="CHEBI:83421"/>
        <dbReference type="ChEBI" id="CHEBI:456216"/>
        <dbReference type="EC" id="2.7.11.1"/>
    </reaction>
</comment>
<feature type="region of interest" description="Disordered" evidence="10">
    <location>
        <begin position="332"/>
        <end position="387"/>
    </location>
</feature>
<dbReference type="GO" id="GO:0004674">
    <property type="term" value="F:protein serine/threonine kinase activity"/>
    <property type="evidence" value="ECO:0007669"/>
    <property type="project" value="UniProtKB-KW"/>
</dbReference>
<sequence length="872" mass="96275">MHSYFQVGLSSSDDNRSSKSWLPSSETLPSTNGIQPGAHATDTRDGQGSGHNSSSAGSFVMMERDEASDMNASLDCPDKKFDTQEISQGSLPPTNLPTPPYSSACSLLQKESEEAELASLTPEKGMGSIFTALKSYLAPCTATNPPESQARRHTSHPVSSISDDPVLASHFSNPSLPASADSFSPPEAPLLDHEKPHVSTSSENLAKLTGNLSDLSHPKNTPPLTPRAMSNETAKNPPVTSPSSSSSSGAHPSSEQPHPDKMATSADEIAGKLNDAFPSPSETPKAEQQSGPSVGSLKGKLYVKITEARGLRPGFDPYVVCVFEWNEVISKSAQDEEEASIERREKEKEKSEREAGRPMAIPMKSRQSSNNSAMEGHDFRGKSPVTDPHWNHEATFDVLGEESEIDVSVYDRNNQEAFLGHVRLSLNLKEDHSRLEGWFPLSARGAGDSQISGEIHLEMLFEKTEKKQVGPNDFQILKLIGKGTFGQVYQVMKKDTHRIYAMKVLSKKVIIQKKEVAHTLGERNILVRTAMAASPFIVGLKFSFQTPTDLYLVTDYMSGGELFWHLQKEGRFQEARAKFYIAELILALQHLHDHDIVYRDLKPENILLDANGHIALCDFGLSKANLTQNDTTNTFCGTTEYLAPEVLLDEQGYTKMVDFWSLGVLVFEMCCGWSPFYAEDTQQMYKNIAFGKVRFPRDALSTEGRNFVKGLLNRNPKHRLGAKGDAKELMAHPFFHDIDWEALARKDVIPPFKPKLKSDTDTSNFDPEFTNALDNSASLNDRAAALANGFMPASTPLSPGMQANFKGFTFVNENSIDHHMKHDPSDHMDEDPETWQRAHHRGNSADQRMSGINKNNDGGEPGIFNVDDNFDM</sequence>
<dbReference type="InterPro" id="IPR000719">
    <property type="entry name" value="Prot_kinase_dom"/>
</dbReference>
<dbReference type="SUPFAM" id="SSF56112">
    <property type="entry name" value="Protein kinase-like (PK-like)"/>
    <property type="match status" value="1"/>
</dbReference>
<feature type="region of interest" description="Disordered" evidence="10">
    <location>
        <begin position="1"/>
        <end position="104"/>
    </location>
</feature>
<evidence type="ECO:0000256" key="7">
    <source>
        <dbReference type="ARBA" id="ARBA00022840"/>
    </source>
</evidence>
<dbReference type="PROSITE" id="PS50011">
    <property type="entry name" value="PROTEIN_KINASE_DOM"/>
    <property type="match status" value="1"/>
</dbReference>
<evidence type="ECO:0000256" key="1">
    <source>
        <dbReference type="ARBA" id="ARBA00012513"/>
    </source>
</evidence>
<dbReference type="GO" id="GO:0090153">
    <property type="term" value="P:regulation of sphingolipid biosynthetic process"/>
    <property type="evidence" value="ECO:0007669"/>
    <property type="project" value="EnsemblFungi"/>
</dbReference>
<proteinExistence type="predicted"/>
<keyword evidence="2" id="KW-0723">Serine/threonine-protein kinase</keyword>
<dbReference type="SUPFAM" id="SSF49562">
    <property type="entry name" value="C2 domain (Calcium/lipid-binding domain, CaLB)"/>
    <property type="match status" value="1"/>
</dbReference>
<dbReference type="AlphaFoldDB" id="A0A8H4N0G8"/>
<dbReference type="Pfam" id="PF00168">
    <property type="entry name" value="C2"/>
    <property type="match status" value="1"/>
</dbReference>
<dbReference type="InterPro" id="IPR017892">
    <property type="entry name" value="Pkinase_C"/>
</dbReference>
<feature type="compositionally biased region" description="Polar residues" evidence="10">
    <location>
        <begin position="844"/>
        <end position="856"/>
    </location>
</feature>
<dbReference type="CDD" id="cd11651">
    <property type="entry name" value="YPK1_N_like"/>
    <property type="match status" value="1"/>
</dbReference>
<dbReference type="EC" id="2.7.11.1" evidence="1"/>
<dbReference type="PROSITE" id="PS50004">
    <property type="entry name" value="C2"/>
    <property type="match status" value="1"/>
</dbReference>
<dbReference type="PANTHER" id="PTHR24351">
    <property type="entry name" value="RIBOSOMAL PROTEIN S6 KINASE"/>
    <property type="match status" value="1"/>
</dbReference>
<protein>
    <recommendedName>
        <fullName evidence="1">non-specific serine/threonine protein kinase</fullName>
        <ecNumber evidence="1">2.7.11.1</ecNumber>
    </recommendedName>
</protein>
<evidence type="ECO:0000256" key="10">
    <source>
        <dbReference type="SAM" id="MobiDB-lite"/>
    </source>
</evidence>
<dbReference type="GO" id="GO:0000329">
    <property type="term" value="C:fungal-type vacuole membrane"/>
    <property type="evidence" value="ECO:0007669"/>
    <property type="project" value="EnsemblFungi"/>
</dbReference>
<evidence type="ECO:0000256" key="8">
    <source>
        <dbReference type="ARBA" id="ARBA00047899"/>
    </source>
</evidence>
<feature type="compositionally biased region" description="Low complexity" evidence="10">
    <location>
        <begin position="237"/>
        <end position="256"/>
    </location>
</feature>
<dbReference type="Pfam" id="PF00433">
    <property type="entry name" value="Pkinase_C"/>
    <property type="match status" value="1"/>
</dbReference>
<keyword evidence="5" id="KW-0547">Nucleotide-binding</keyword>
<evidence type="ECO:0000256" key="6">
    <source>
        <dbReference type="ARBA" id="ARBA00022777"/>
    </source>
</evidence>
<dbReference type="SMART" id="SM00239">
    <property type="entry name" value="C2"/>
    <property type="match status" value="1"/>
</dbReference>
<comment type="caution">
    <text evidence="11">The sequence shown here is derived from an EMBL/GenBank/DDBJ whole genome shotgun (WGS) entry which is preliminary data.</text>
</comment>
<dbReference type="GO" id="GO:0045945">
    <property type="term" value="P:positive regulation of transcription by RNA polymerase III"/>
    <property type="evidence" value="ECO:0007669"/>
    <property type="project" value="EnsemblFungi"/>
</dbReference>
<organism evidence="11 12">
    <name type="scientific">Aspergillus fumigatus</name>
    <name type="common">Neosartorya fumigata</name>
    <dbReference type="NCBI Taxonomy" id="746128"/>
    <lineage>
        <taxon>Eukaryota</taxon>
        <taxon>Fungi</taxon>
        <taxon>Dikarya</taxon>
        <taxon>Ascomycota</taxon>
        <taxon>Pezizomycotina</taxon>
        <taxon>Eurotiomycetes</taxon>
        <taxon>Eurotiomycetidae</taxon>
        <taxon>Eurotiales</taxon>
        <taxon>Aspergillaceae</taxon>
        <taxon>Aspergillus</taxon>
        <taxon>Aspergillus subgen. Fumigati</taxon>
    </lineage>
</organism>
<feature type="region of interest" description="Disordered" evidence="10">
    <location>
        <begin position="139"/>
        <end position="296"/>
    </location>
</feature>
<evidence type="ECO:0000313" key="12">
    <source>
        <dbReference type="Proteomes" id="UP000813423"/>
    </source>
</evidence>
<dbReference type="GO" id="GO:0060963">
    <property type="term" value="P:positive regulation of ribosomal protein gene transcription by RNA polymerase II"/>
    <property type="evidence" value="ECO:0007669"/>
    <property type="project" value="EnsemblFungi"/>
</dbReference>
<evidence type="ECO:0000256" key="4">
    <source>
        <dbReference type="ARBA" id="ARBA00022679"/>
    </source>
</evidence>
<gene>
    <name evidence="11" type="ORF">KXV57_004801</name>
</gene>
<dbReference type="GO" id="GO:1901494">
    <property type="term" value="P:regulation of cysteine metabolic process"/>
    <property type="evidence" value="ECO:0007669"/>
    <property type="project" value="EnsemblFungi"/>
</dbReference>
<keyword evidence="7" id="KW-0067">ATP-binding</keyword>
<evidence type="ECO:0000256" key="3">
    <source>
        <dbReference type="ARBA" id="ARBA00022553"/>
    </source>
</evidence>
<feature type="compositionally biased region" description="Polar residues" evidence="10">
    <location>
        <begin position="21"/>
        <end position="34"/>
    </location>
</feature>
<dbReference type="GO" id="GO:0047484">
    <property type="term" value="P:regulation of response to osmotic stress"/>
    <property type="evidence" value="ECO:0007669"/>
    <property type="project" value="EnsemblFungi"/>
</dbReference>
<keyword evidence="4" id="KW-0808">Transferase</keyword>
<dbReference type="Pfam" id="PF00069">
    <property type="entry name" value="Pkinase"/>
    <property type="match status" value="1"/>
</dbReference>
<evidence type="ECO:0000256" key="5">
    <source>
        <dbReference type="ARBA" id="ARBA00022741"/>
    </source>
</evidence>